<dbReference type="PROSITE" id="PS00573">
    <property type="entry name" value="PYRIDINE_REDOX_2"/>
    <property type="match status" value="1"/>
</dbReference>
<dbReference type="GO" id="GO:0016668">
    <property type="term" value="F:oxidoreductase activity, acting on a sulfur group of donors, NAD(P) as acceptor"/>
    <property type="evidence" value="ECO:0007669"/>
    <property type="project" value="UniProtKB-ARBA"/>
</dbReference>
<dbReference type="PRINTS" id="PR00368">
    <property type="entry name" value="FADPNR"/>
</dbReference>
<dbReference type="STRING" id="1798542.A3F54_00245"/>
<reference evidence="7 8" key="1">
    <citation type="journal article" date="2016" name="Nat. Commun.">
        <title>Thousands of microbial genomes shed light on interconnected biogeochemical processes in an aquifer system.</title>
        <authorList>
            <person name="Anantharaman K."/>
            <person name="Brown C.T."/>
            <person name="Hug L.A."/>
            <person name="Sharon I."/>
            <person name="Castelle C.J."/>
            <person name="Probst A.J."/>
            <person name="Thomas B.C."/>
            <person name="Singh A."/>
            <person name="Wilkins M.J."/>
            <person name="Karaoz U."/>
            <person name="Brodie E.L."/>
            <person name="Williams K.H."/>
            <person name="Hubbard S.S."/>
            <person name="Banfield J.F."/>
        </authorList>
    </citation>
    <scope>NUCLEOTIDE SEQUENCE [LARGE SCALE GENOMIC DNA]</scope>
</reference>
<dbReference type="InterPro" id="IPR050097">
    <property type="entry name" value="Ferredoxin-NADP_redctase_2"/>
</dbReference>
<name>A0A1G2B1L7_9BACT</name>
<keyword evidence="3" id="KW-0560">Oxidoreductase</keyword>
<feature type="domain" description="FAD/NAD(P)-binding" evidence="6">
    <location>
        <begin position="6"/>
        <end position="316"/>
    </location>
</feature>
<dbReference type="Gene3D" id="3.50.50.60">
    <property type="entry name" value="FAD/NAD(P)-binding domain"/>
    <property type="match status" value="2"/>
</dbReference>
<keyword evidence="5" id="KW-0676">Redox-active center</keyword>
<dbReference type="Proteomes" id="UP000176952">
    <property type="component" value="Unassembled WGS sequence"/>
</dbReference>
<evidence type="ECO:0000313" key="7">
    <source>
        <dbReference type="EMBL" id="OGY82646.1"/>
    </source>
</evidence>
<proteinExistence type="predicted"/>
<dbReference type="InterPro" id="IPR008255">
    <property type="entry name" value="Pyr_nucl-diS_OxRdtase_2_AS"/>
</dbReference>
<evidence type="ECO:0000256" key="2">
    <source>
        <dbReference type="ARBA" id="ARBA00022827"/>
    </source>
</evidence>
<keyword evidence="4" id="KW-1015">Disulfide bond</keyword>
<keyword evidence="1" id="KW-0285">Flavoprotein</keyword>
<comment type="caution">
    <text evidence="7">The sequence shown here is derived from an EMBL/GenBank/DDBJ whole genome shotgun (WGS) entry which is preliminary data.</text>
</comment>
<evidence type="ECO:0000256" key="3">
    <source>
        <dbReference type="ARBA" id="ARBA00023002"/>
    </source>
</evidence>
<sequence>MEENIYDLIVIGGGPAASAAAVYAGRKKLQTLLLTESFGGQSVVSASIENWIGEVSISGYDLAQKLEKHVRAQKSVVVKTGVRAVSVASLSDTCFSSVSWADVSSVADLKKTKCCGWQVSTVQGDAFRAKALLLATGARRKKLGVPGEEALNGKGVAYCSTCDAPFFKDRDVAVVGGGNAGLEAVLDLLPYATQVTLLNFGEALTGDPSTQEQVTASPQVKVIHNAETVAVDGEKTVTGVRYKDRGSGKEAQLAVSGVFVEIGSVPNSDFVRDAVRLNKHGEIMVDHKTLATSAPGIFAAGDVTDELYKQNNIAVGDAVAATLSAYNYLLNLKKQSSAASQ</sequence>
<keyword evidence="2" id="KW-0274">FAD</keyword>
<dbReference type="AlphaFoldDB" id="A0A1G2B1L7"/>
<dbReference type="EMBL" id="MHKD01000027">
    <property type="protein sequence ID" value="OGY82646.1"/>
    <property type="molecule type" value="Genomic_DNA"/>
</dbReference>
<dbReference type="SUPFAM" id="SSF51905">
    <property type="entry name" value="FAD/NAD(P)-binding domain"/>
    <property type="match status" value="1"/>
</dbReference>
<evidence type="ECO:0000313" key="8">
    <source>
        <dbReference type="Proteomes" id="UP000176952"/>
    </source>
</evidence>
<dbReference type="PANTHER" id="PTHR48105">
    <property type="entry name" value="THIOREDOXIN REDUCTASE 1-RELATED-RELATED"/>
    <property type="match status" value="1"/>
</dbReference>
<evidence type="ECO:0000256" key="5">
    <source>
        <dbReference type="ARBA" id="ARBA00023284"/>
    </source>
</evidence>
<accession>A0A1G2B1L7</accession>
<dbReference type="InterPro" id="IPR036188">
    <property type="entry name" value="FAD/NAD-bd_sf"/>
</dbReference>
<protein>
    <recommendedName>
        <fullName evidence="6">FAD/NAD(P)-binding domain-containing protein</fullName>
    </recommendedName>
</protein>
<organism evidence="7 8">
    <name type="scientific">Candidatus Kerfeldbacteria bacterium RIFCSPHIGHO2_12_FULL_48_17</name>
    <dbReference type="NCBI Taxonomy" id="1798542"/>
    <lineage>
        <taxon>Bacteria</taxon>
        <taxon>Candidatus Kerfeldiibacteriota</taxon>
    </lineage>
</organism>
<dbReference type="Pfam" id="PF07992">
    <property type="entry name" value="Pyr_redox_2"/>
    <property type="match status" value="1"/>
</dbReference>
<evidence type="ECO:0000256" key="1">
    <source>
        <dbReference type="ARBA" id="ARBA00022630"/>
    </source>
</evidence>
<evidence type="ECO:0000256" key="4">
    <source>
        <dbReference type="ARBA" id="ARBA00023157"/>
    </source>
</evidence>
<dbReference type="PRINTS" id="PR00469">
    <property type="entry name" value="PNDRDTASEII"/>
</dbReference>
<evidence type="ECO:0000259" key="6">
    <source>
        <dbReference type="Pfam" id="PF07992"/>
    </source>
</evidence>
<dbReference type="InterPro" id="IPR023753">
    <property type="entry name" value="FAD/NAD-binding_dom"/>
</dbReference>
<gene>
    <name evidence="7" type="ORF">A3F54_00245</name>
</gene>